<dbReference type="GO" id="GO:0004040">
    <property type="term" value="F:amidase activity"/>
    <property type="evidence" value="ECO:0007669"/>
    <property type="project" value="InterPro"/>
</dbReference>
<feature type="region of interest" description="Disordered" evidence="3">
    <location>
        <begin position="173"/>
        <end position="341"/>
    </location>
</feature>
<gene>
    <name evidence="7" type="ORF">NCTC13832_02208</name>
    <name evidence="6" type="ORF">TP70_07750</name>
</gene>
<dbReference type="SMART" id="SM00047">
    <property type="entry name" value="LYZ2"/>
    <property type="match status" value="1"/>
</dbReference>
<keyword evidence="8" id="KW-1185">Reference proteome</keyword>
<accession>A0A0D6XNS3</accession>
<dbReference type="SUPFAM" id="SSF54001">
    <property type="entry name" value="Cysteine proteinases"/>
    <property type="match status" value="1"/>
</dbReference>
<keyword evidence="2" id="KW-0378">Hydrolase</keyword>
<dbReference type="EMBL" id="JXWY01000043">
    <property type="protein sequence ID" value="KIX90439.1"/>
    <property type="molecule type" value="Genomic_DNA"/>
</dbReference>
<reference evidence="7 9" key="2">
    <citation type="submission" date="2018-06" db="EMBL/GenBank/DDBJ databases">
        <authorList>
            <consortium name="Pathogen Informatics"/>
            <person name="Doyle S."/>
        </authorList>
    </citation>
    <scope>NUCLEOTIDE SEQUENCE [LARGE SCALE GENOMIC DNA]</scope>
    <source>
        <strain evidence="7 9">NCTC13832</strain>
    </source>
</reference>
<dbReference type="PANTHER" id="PTHR33308">
    <property type="entry name" value="PEPTIDOGLYCAN HYDROLASE FLGJ"/>
    <property type="match status" value="1"/>
</dbReference>
<dbReference type="Proteomes" id="UP000032366">
    <property type="component" value="Unassembled WGS sequence"/>
</dbReference>
<dbReference type="Gene3D" id="1.10.530.10">
    <property type="match status" value="1"/>
</dbReference>
<dbReference type="InterPro" id="IPR038765">
    <property type="entry name" value="Papain-like_cys_pep_sf"/>
</dbReference>
<dbReference type="RefSeq" id="WP_044360770.1">
    <property type="nucleotide sequence ID" value="NZ_JXWY01000043.1"/>
</dbReference>
<feature type="compositionally biased region" description="Polar residues" evidence="3">
    <location>
        <begin position="304"/>
        <end position="333"/>
    </location>
</feature>
<feature type="compositionally biased region" description="Basic residues" evidence="3">
    <location>
        <begin position="75"/>
        <end position="87"/>
    </location>
</feature>
<feature type="compositionally biased region" description="Acidic residues" evidence="3">
    <location>
        <begin position="207"/>
        <end position="216"/>
    </location>
</feature>
<evidence type="ECO:0000313" key="6">
    <source>
        <dbReference type="EMBL" id="KIX90439.1"/>
    </source>
</evidence>
<dbReference type="InterPro" id="IPR051056">
    <property type="entry name" value="Glycosyl_Hydrolase_73"/>
</dbReference>
<dbReference type="Pfam" id="PF05257">
    <property type="entry name" value="CHAP"/>
    <property type="match status" value="1"/>
</dbReference>
<feature type="domain" description="Peptidase C51" evidence="5">
    <location>
        <begin position="544"/>
        <end position="673"/>
    </location>
</feature>
<feature type="region of interest" description="Disordered" evidence="3">
    <location>
        <begin position="29"/>
        <end position="95"/>
    </location>
</feature>
<name>A0A0D6XNS3_9STAP</name>
<dbReference type="InterPro" id="IPR002901">
    <property type="entry name" value="MGlyc_endo_b_GlcNAc-like_dom"/>
</dbReference>
<dbReference type="Pfam" id="PF01832">
    <property type="entry name" value="Glucosaminidase"/>
    <property type="match status" value="1"/>
</dbReference>
<feature type="compositionally biased region" description="Basic and acidic residues" evidence="3">
    <location>
        <begin position="65"/>
        <end position="74"/>
    </location>
</feature>
<dbReference type="PANTHER" id="PTHR33308:SF9">
    <property type="entry name" value="PEPTIDOGLYCAN HYDROLASE FLGJ"/>
    <property type="match status" value="1"/>
</dbReference>
<keyword evidence="4" id="KW-0732">Signal</keyword>
<dbReference type="OrthoDB" id="977752at2"/>
<feature type="chain" id="PRO_5043119707" evidence="4">
    <location>
        <begin position="28"/>
        <end position="674"/>
    </location>
</feature>
<protein>
    <submittedName>
        <fullName evidence="7">Mannosyl-glycoprotein endo-beta-N-acetylglucosaminidase</fullName>
    </submittedName>
</protein>
<evidence type="ECO:0000313" key="7">
    <source>
        <dbReference type="EMBL" id="SUM58458.1"/>
    </source>
</evidence>
<evidence type="ECO:0000256" key="2">
    <source>
        <dbReference type="ARBA" id="ARBA00022801"/>
    </source>
</evidence>
<dbReference type="AlphaFoldDB" id="A0A0D6XNS3"/>
<evidence type="ECO:0000256" key="3">
    <source>
        <dbReference type="SAM" id="MobiDB-lite"/>
    </source>
</evidence>
<evidence type="ECO:0000256" key="4">
    <source>
        <dbReference type="SAM" id="SignalP"/>
    </source>
</evidence>
<feature type="compositionally biased region" description="Acidic residues" evidence="3">
    <location>
        <begin position="187"/>
        <end position="199"/>
    </location>
</feature>
<sequence length="674" mass="74227">MKGKVILTGLLTTALVASPTTSTFAEAASQKAQTALEQDLTTQSDDARIDDASNITSTEDDTATDNEKPVSKQRDKQKKHTSHKTTHSKMENQKDIDSPLIMDAFDRWLYSTATGNVNTFNDAPSSALPQSDTPQDATLGTQSTSQSNVEPTPAPSLSTDERDFFDNLNAILNEETPFDEMIASDELTTEDETVEDTENVDQAAQTDDVETQTDEDTPSKTTSDEETETDKTQDETDTDVSQDDITETDEQTDNTDDTTTDDTPTDDTNAATQEGETSVKDDVMIEALLDEYSDKAEKTKTQHQKAQSAKRTSDNPQIPASHTYNGSRQQAPAQTFDDLPKDAPMRQTTWFQERPSAHNGDDTGAVADIRVTPNQSTRAFINEIARDAHRIGQEEDLYASVMIAQAILESDSGRSALAQSPNYNLFGMKGAYQGQKVGFNTLESNGKNMYQIQANFRKYPDKKASLEDYAKLIKDGIDGNPTIYKGVWKSESSSYRTAVTELVGTYATDPNYDTKLKQLIQTYDLTRFDQKKMPKLLEADIVSNGEDISGNGFKAFRTTGSSPYPQGQCTWYVYHRMAQFGKSIAGNMGNAGEWTSSAHQKGYKVTDRPTKHSAVVFQPGQLGADNYYGHVAFVEQVRSDGSIVISESNVKGLGVISYRTIDATSAQNLDYIVR</sequence>
<dbReference type="NCBIfam" id="NF006360">
    <property type="entry name" value="PRK08581.1-2"/>
    <property type="match status" value="1"/>
</dbReference>
<evidence type="ECO:0000259" key="5">
    <source>
        <dbReference type="PROSITE" id="PS50911"/>
    </source>
</evidence>
<proteinExistence type="inferred from homology"/>
<dbReference type="PROSITE" id="PS50911">
    <property type="entry name" value="CHAP"/>
    <property type="match status" value="1"/>
</dbReference>
<feature type="compositionally biased region" description="Polar residues" evidence="3">
    <location>
        <begin position="29"/>
        <end position="44"/>
    </location>
</feature>
<evidence type="ECO:0000313" key="9">
    <source>
        <dbReference type="Proteomes" id="UP000254100"/>
    </source>
</evidence>
<evidence type="ECO:0000256" key="1">
    <source>
        <dbReference type="ARBA" id="ARBA00006088"/>
    </source>
</evidence>
<feature type="region of interest" description="Disordered" evidence="3">
    <location>
        <begin position="121"/>
        <end position="161"/>
    </location>
</feature>
<dbReference type="Proteomes" id="UP000254100">
    <property type="component" value="Unassembled WGS sequence"/>
</dbReference>
<feature type="signal peptide" evidence="4">
    <location>
        <begin position="1"/>
        <end position="27"/>
    </location>
</feature>
<dbReference type="EMBL" id="UHDT01000001">
    <property type="protein sequence ID" value="SUM58458.1"/>
    <property type="molecule type" value="Genomic_DNA"/>
</dbReference>
<dbReference type="Gene3D" id="4.10.80.30">
    <property type="entry name" value="DNA polymerase, domain 6"/>
    <property type="match status" value="1"/>
</dbReference>
<dbReference type="STRING" id="569857.TP70_07750"/>
<comment type="similarity">
    <text evidence="1">In the N-terminal section; belongs to the N-acetylmuramoyl-L-alanine amidase 2 family.</text>
</comment>
<feature type="compositionally biased region" description="Polar residues" evidence="3">
    <location>
        <begin position="121"/>
        <end position="158"/>
    </location>
</feature>
<dbReference type="InterPro" id="IPR007921">
    <property type="entry name" value="CHAP_dom"/>
</dbReference>
<feature type="compositionally biased region" description="Acidic residues" evidence="3">
    <location>
        <begin position="235"/>
        <end position="265"/>
    </location>
</feature>
<organism evidence="7 9">
    <name type="scientific">Staphylococcus microti</name>
    <dbReference type="NCBI Taxonomy" id="569857"/>
    <lineage>
        <taxon>Bacteria</taxon>
        <taxon>Bacillati</taxon>
        <taxon>Bacillota</taxon>
        <taxon>Bacilli</taxon>
        <taxon>Bacillales</taxon>
        <taxon>Staphylococcaceae</taxon>
        <taxon>Staphylococcus</taxon>
    </lineage>
</organism>
<reference evidence="6 8" key="1">
    <citation type="submission" date="2015-01" db="EMBL/GenBank/DDBJ databases">
        <authorList>
            <person name="Guo J."/>
        </authorList>
    </citation>
    <scope>NUCLEOTIDE SEQUENCE [LARGE SCALE GENOMIC DNA]</scope>
    <source>
        <strain evidence="6 8">DSM 22147</strain>
    </source>
</reference>
<evidence type="ECO:0000313" key="8">
    <source>
        <dbReference type="Proteomes" id="UP000032366"/>
    </source>
</evidence>
<dbReference type="Gene3D" id="3.90.1720.10">
    <property type="entry name" value="endopeptidase domain like (from Nostoc punctiforme)"/>
    <property type="match status" value="1"/>
</dbReference>